<accession>A0A2A6RG17</accession>
<feature type="transmembrane region" description="Helical" evidence="1">
    <location>
        <begin position="69"/>
        <end position="101"/>
    </location>
</feature>
<keyword evidence="1" id="KW-1133">Transmembrane helix</keyword>
<evidence type="ECO:0008006" key="4">
    <source>
        <dbReference type="Google" id="ProtNLM"/>
    </source>
</evidence>
<dbReference type="Proteomes" id="UP000220527">
    <property type="component" value="Unassembled WGS sequence"/>
</dbReference>
<feature type="transmembrane region" description="Helical" evidence="1">
    <location>
        <begin position="107"/>
        <end position="128"/>
    </location>
</feature>
<protein>
    <recommendedName>
        <fullName evidence="4">DUF4013 domain-containing protein</fullName>
    </recommendedName>
</protein>
<evidence type="ECO:0000313" key="2">
    <source>
        <dbReference type="EMBL" id="PDW02074.1"/>
    </source>
</evidence>
<sequence length="232" mass="25406">MSLREALRTVHRDPRWWLHCLGYGALASTFFGLPLAAGFIIESYDNSKRGYPTPLPPWTDLSTRYLAGVFALVIDFTFFILPCLIVSILAFCSGFALALALGGPEGLLLVFLLAAALLACMLVVLFMLSVAPVGRLRFADEGRIEEALSGETLRWALHQQARTIFLRARLTSLLAYLPAVAVLGLGLWLSSVQAPILALLGLLWLCCSAITYAHLVVVQLYVAAEREVGRRT</sequence>
<organism evidence="2 3">
    <name type="scientific">Candidatus Viridilinea mediisalina</name>
    <dbReference type="NCBI Taxonomy" id="2024553"/>
    <lineage>
        <taxon>Bacteria</taxon>
        <taxon>Bacillati</taxon>
        <taxon>Chloroflexota</taxon>
        <taxon>Chloroflexia</taxon>
        <taxon>Chloroflexales</taxon>
        <taxon>Chloroflexineae</taxon>
        <taxon>Oscillochloridaceae</taxon>
        <taxon>Candidatus Viridilinea</taxon>
    </lineage>
</organism>
<dbReference type="EMBL" id="NQWI01000089">
    <property type="protein sequence ID" value="PDW02074.1"/>
    <property type="molecule type" value="Genomic_DNA"/>
</dbReference>
<evidence type="ECO:0000313" key="3">
    <source>
        <dbReference type="Proteomes" id="UP000220527"/>
    </source>
</evidence>
<proteinExistence type="predicted"/>
<feature type="transmembrane region" description="Helical" evidence="1">
    <location>
        <begin position="170"/>
        <end position="190"/>
    </location>
</feature>
<feature type="transmembrane region" description="Helical" evidence="1">
    <location>
        <begin position="16"/>
        <end position="41"/>
    </location>
</feature>
<name>A0A2A6RG17_9CHLR</name>
<dbReference type="Pfam" id="PF13197">
    <property type="entry name" value="DUF4013"/>
    <property type="match status" value="1"/>
</dbReference>
<dbReference type="OrthoDB" id="149980at2"/>
<evidence type="ECO:0000256" key="1">
    <source>
        <dbReference type="SAM" id="Phobius"/>
    </source>
</evidence>
<feature type="transmembrane region" description="Helical" evidence="1">
    <location>
        <begin position="196"/>
        <end position="222"/>
    </location>
</feature>
<comment type="caution">
    <text evidence="2">The sequence shown here is derived from an EMBL/GenBank/DDBJ whole genome shotgun (WGS) entry which is preliminary data.</text>
</comment>
<keyword evidence="1" id="KW-0472">Membrane</keyword>
<gene>
    <name evidence="2" type="ORF">CJ255_15815</name>
</gene>
<keyword evidence="1" id="KW-0812">Transmembrane</keyword>
<keyword evidence="3" id="KW-1185">Reference proteome</keyword>
<dbReference type="InterPro" id="IPR025098">
    <property type="entry name" value="DUF4013"/>
</dbReference>
<reference evidence="3" key="1">
    <citation type="submission" date="2017-08" db="EMBL/GenBank/DDBJ databases">
        <authorList>
            <person name="Grouzdev D.S."/>
            <person name="Gaisin V.A."/>
            <person name="Rysina M.S."/>
            <person name="Gorlenko V.M."/>
        </authorList>
    </citation>
    <scope>NUCLEOTIDE SEQUENCE [LARGE SCALE GENOMIC DNA]</scope>
    <source>
        <strain evidence="3">Kir15-3F</strain>
    </source>
</reference>
<dbReference type="AlphaFoldDB" id="A0A2A6RG17"/>